<dbReference type="Pfam" id="PF18967">
    <property type="entry name" value="PycTM"/>
    <property type="match status" value="1"/>
</dbReference>
<evidence type="ECO:0000259" key="9">
    <source>
        <dbReference type="Pfam" id="PF18967"/>
    </source>
</evidence>
<dbReference type="EMBL" id="CP020083">
    <property type="protein sequence ID" value="ASR51654.1"/>
    <property type="molecule type" value="Genomic_DNA"/>
</dbReference>
<keyword evidence="7 8" id="KW-0472">Membrane</keyword>
<evidence type="ECO:0000313" key="10">
    <source>
        <dbReference type="EMBL" id="ASR51654.1"/>
    </source>
</evidence>
<evidence type="ECO:0000256" key="4">
    <source>
        <dbReference type="ARBA" id="ARBA00022741"/>
    </source>
</evidence>
<evidence type="ECO:0000256" key="1">
    <source>
        <dbReference type="ARBA" id="ARBA00004236"/>
    </source>
</evidence>
<dbReference type="InterPro" id="IPR043760">
    <property type="entry name" value="PycTM_dom"/>
</dbReference>
<evidence type="ECO:0000256" key="6">
    <source>
        <dbReference type="ARBA" id="ARBA00023118"/>
    </source>
</evidence>
<keyword evidence="6" id="KW-0051">Antiviral defense</keyword>
<evidence type="ECO:0000256" key="2">
    <source>
        <dbReference type="ARBA" id="ARBA00022475"/>
    </source>
</evidence>
<feature type="transmembrane region" description="Helical" evidence="8">
    <location>
        <begin position="78"/>
        <end position="100"/>
    </location>
</feature>
<keyword evidence="11" id="KW-1185">Reference proteome</keyword>
<protein>
    <recommendedName>
        <fullName evidence="9">Pycsar effector protein domain-containing protein</fullName>
    </recommendedName>
</protein>
<comment type="subcellular location">
    <subcellularLocation>
        <location evidence="1">Cell membrane</location>
    </subcellularLocation>
</comment>
<sequence length="200" mass="22036">MEEGAKAARVETPRPAIPTPWLQTPHTFSPHAIHLIRTSVQTNLALSQMADQKASILMGATFVVFTISVGQARSGNFTLPLIVLALFAFLSAMCAVFAILPSVRGTPTPKANVPPGSTNFMFFGNFSAMAEDDFADLVIDQLHTDETIFRTMLRDVHQNGMVLQHKKYRYLGHAYRIFLIGLSLTFALFLVELALGRSLI</sequence>
<evidence type="ECO:0000256" key="7">
    <source>
        <dbReference type="ARBA" id="ARBA00023136"/>
    </source>
</evidence>
<accession>A0ABM6M6S6</accession>
<keyword evidence="2" id="KW-1003">Cell membrane</keyword>
<keyword evidence="3 8" id="KW-0812">Transmembrane</keyword>
<proteinExistence type="predicted"/>
<evidence type="ECO:0000256" key="3">
    <source>
        <dbReference type="ARBA" id="ARBA00022692"/>
    </source>
</evidence>
<feature type="domain" description="Pycsar effector protein" evidence="9">
    <location>
        <begin position="37"/>
        <end position="190"/>
    </location>
</feature>
<evidence type="ECO:0000256" key="5">
    <source>
        <dbReference type="ARBA" id="ARBA00022989"/>
    </source>
</evidence>
<organism evidence="10 11">
    <name type="scientific">Blastomonas fulva</name>
    <dbReference type="NCBI Taxonomy" id="1550728"/>
    <lineage>
        <taxon>Bacteria</taxon>
        <taxon>Pseudomonadati</taxon>
        <taxon>Pseudomonadota</taxon>
        <taxon>Alphaproteobacteria</taxon>
        <taxon>Sphingomonadales</taxon>
        <taxon>Sphingomonadaceae</taxon>
        <taxon>Blastomonas</taxon>
    </lineage>
</organism>
<evidence type="ECO:0000256" key="8">
    <source>
        <dbReference type="SAM" id="Phobius"/>
    </source>
</evidence>
<feature type="transmembrane region" description="Helical" evidence="8">
    <location>
        <begin position="54"/>
        <end position="72"/>
    </location>
</feature>
<keyword evidence="5 8" id="KW-1133">Transmembrane helix</keyword>
<dbReference type="Proteomes" id="UP000258016">
    <property type="component" value="Chromosome"/>
</dbReference>
<gene>
    <name evidence="10" type="ORF">B5J99_09440</name>
</gene>
<keyword evidence="4" id="KW-0547">Nucleotide-binding</keyword>
<evidence type="ECO:0000313" key="11">
    <source>
        <dbReference type="Proteomes" id="UP000258016"/>
    </source>
</evidence>
<name>A0ABM6M6S6_9SPHN</name>
<reference evidence="10 11" key="1">
    <citation type="submission" date="2017-03" db="EMBL/GenBank/DDBJ databases">
        <title>Complete genome sequence of Blastomonas fulva degrading microcsystin LR.</title>
        <authorList>
            <person name="Lee H.-g."/>
            <person name="Jin L."/>
            <person name="oh H.-M."/>
        </authorList>
    </citation>
    <scope>NUCLEOTIDE SEQUENCE [LARGE SCALE GENOMIC DNA]</scope>
    <source>
        <strain evidence="10 11">T2</strain>
    </source>
</reference>
<feature type="transmembrane region" description="Helical" evidence="8">
    <location>
        <begin position="174"/>
        <end position="195"/>
    </location>
</feature>